<evidence type="ECO:0000256" key="11">
    <source>
        <dbReference type="ARBA" id="ARBA00023268"/>
    </source>
</evidence>
<protein>
    <recommendedName>
        <fullName evidence="14">Riboflavin biosynthesis protein RibD</fullName>
    </recommendedName>
    <domain>
        <recommendedName>
            <fullName evidence="14">Diaminohydroxyphosphoribosylaminopyrimidine deaminase</fullName>
            <shortName evidence="14">DRAP deaminase</shortName>
            <ecNumber evidence="14">3.5.4.26</ecNumber>
        </recommendedName>
        <alternativeName>
            <fullName evidence="14">Riboflavin-specific deaminase</fullName>
        </alternativeName>
    </domain>
    <domain>
        <recommendedName>
            <fullName evidence="14">5-amino-6-(5-phosphoribosylamino)uracil reductase</fullName>
            <ecNumber evidence="14">1.1.1.193</ecNumber>
        </recommendedName>
        <alternativeName>
            <fullName evidence="14">HTP reductase</fullName>
        </alternativeName>
    </domain>
</protein>
<evidence type="ECO:0000256" key="8">
    <source>
        <dbReference type="ARBA" id="ARBA00022833"/>
    </source>
</evidence>
<dbReference type="EC" id="1.1.1.193" evidence="14"/>
<feature type="binding site" evidence="16">
    <location>
        <position position="173"/>
    </location>
    <ligand>
        <name>substrate</name>
    </ligand>
</feature>
<keyword evidence="7 14" id="KW-0479">Metal-binding</keyword>
<accession>A0A1X9LP46</accession>
<feature type="binding site" evidence="16">
    <location>
        <position position="201"/>
    </location>
    <ligand>
        <name>NADP(+)</name>
        <dbReference type="ChEBI" id="CHEBI:58349"/>
    </ligand>
</feature>
<feature type="binding site" evidence="16">
    <location>
        <position position="189"/>
    </location>
    <ligand>
        <name>substrate</name>
    </ligand>
</feature>
<dbReference type="GO" id="GO:0009231">
    <property type="term" value="P:riboflavin biosynthetic process"/>
    <property type="evidence" value="ECO:0007669"/>
    <property type="project" value="UniProtKB-UniPathway"/>
</dbReference>
<comment type="catalytic activity">
    <reaction evidence="13 14">
        <text>2,5-diamino-6-hydroxy-4-(5-phosphoribosylamino)-pyrimidine + H2O + H(+) = 5-amino-6-(5-phospho-D-ribosylamino)uracil + NH4(+)</text>
        <dbReference type="Rhea" id="RHEA:21868"/>
        <dbReference type="ChEBI" id="CHEBI:15377"/>
        <dbReference type="ChEBI" id="CHEBI:15378"/>
        <dbReference type="ChEBI" id="CHEBI:28938"/>
        <dbReference type="ChEBI" id="CHEBI:58453"/>
        <dbReference type="ChEBI" id="CHEBI:58614"/>
        <dbReference type="EC" id="3.5.4.26"/>
    </reaction>
</comment>
<evidence type="ECO:0000256" key="17">
    <source>
        <dbReference type="PIRSR" id="PIRSR006769-3"/>
    </source>
</evidence>
<keyword evidence="10 14" id="KW-0560">Oxidoreductase</keyword>
<feature type="binding site" evidence="16">
    <location>
        <position position="209"/>
    </location>
    <ligand>
        <name>substrate</name>
    </ligand>
</feature>
<keyword evidence="19" id="KW-1185">Reference proteome</keyword>
<comment type="pathway">
    <text evidence="3 14">Cofactor biosynthesis; riboflavin biosynthesis; 5-amino-6-(D-ribitylamino)uracil from GTP: step 3/4.</text>
</comment>
<comment type="catalytic activity">
    <reaction evidence="12 14">
        <text>5-amino-6-(5-phospho-D-ribitylamino)uracil + NADP(+) = 5-amino-6-(5-phospho-D-ribosylamino)uracil + NADPH + H(+)</text>
        <dbReference type="Rhea" id="RHEA:17845"/>
        <dbReference type="ChEBI" id="CHEBI:15378"/>
        <dbReference type="ChEBI" id="CHEBI:57783"/>
        <dbReference type="ChEBI" id="CHEBI:58349"/>
        <dbReference type="ChEBI" id="CHEBI:58421"/>
        <dbReference type="ChEBI" id="CHEBI:58453"/>
        <dbReference type="EC" id="1.1.1.193"/>
    </reaction>
</comment>
<dbReference type="GO" id="GO:0008835">
    <property type="term" value="F:diaminohydroxyphosphoribosylaminopyrimidine deaminase activity"/>
    <property type="evidence" value="ECO:0007669"/>
    <property type="project" value="UniProtKB-EC"/>
</dbReference>
<dbReference type="CDD" id="cd01284">
    <property type="entry name" value="Riboflavin_deaminase-reductase"/>
    <property type="match status" value="1"/>
</dbReference>
<dbReference type="SUPFAM" id="SSF53927">
    <property type="entry name" value="Cytidine deaminase-like"/>
    <property type="match status" value="1"/>
</dbReference>
<comment type="cofactor">
    <cofactor evidence="14 17">
        <name>Zn(2+)</name>
        <dbReference type="ChEBI" id="CHEBI:29105"/>
    </cofactor>
    <text evidence="14 17">Binds 1 zinc ion.</text>
</comment>
<dbReference type="RefSeq" id="WP_085020196.1">
    <property type="nucleotide sequence ID" value="NZ_BMHD01000001.1"/>
</dbReference>
<comment type="pathway">
    <text evidence="2 14">Cofactor biosynthesis; riboflavin biosynthesis; 5-amino-6-(D-ribitylamino)uracil from GTP: step 2/4.</text>
</comment>
<dbReference type="STRING" id="1619308.B5808_13120"/>
<dbReference type="GO" id="GO:0008270">
    <property type="term" value="F:zinc ion binding"/>
    <property type="evidence" value="ECO:0007669"/>
    <property type="project" value="InterPro"/>
</dbReference>
<dbReference type="Gene3D" id="3.40.140.10">
    <property type="entry name" value="Cytidine Deaminase, domain 2"/>
    <property type="match status" value="1"/>
</dbReference>
<feature type="binding site" evidence="17">
    <location>
        <position position="54"/>
    </location>
    <ligand>
        <name>Zn(2+)</name>
        <dbReference type="ChEBI" id="CHEBI:29105"/>
        <note>catalytic</note>
    </ligand>
</feature>
<comment type="similarity">
    <text evidence="5 14">In the C-terminal section; belongs to the HTP reductase family.</text>
</comment>
<comment type="similarity">
    <text evidence="4 14">In the N-terminal section; belongs to the cytidine and deoxycytidylate deaminase family.</text>
</comment>
<dbReference type="GO" id="GO:0008703">
    <property type="term" value="F:5-amino-6-(5-phosphoribosylamino)uracil reductase activity"/>
    <property type="evidence" value="ECO:0007669"/>
    <property type="project" value="UniProtKB-EC"/>
</dbReference>
<reference evidence="18 19" key="1">
    <citation type="submission" date="2017-04" db="EMBL/GenBank/DDBJ databases">
        <authorList>
            <person name="Afonso C.L."/>
            <person name="Miller P.J."/>
            <person name="Scott M.A."/>
            <person name="Spackman E."/>
            <person name="Goraichik I."/>
            <person name="Dimitrov K.M."/>
            <person name="Suarez D.L."/>
            <person name="Swayne D.E."/>
        </authorList>
    </citation>
    <scope>NUCLEOTIDE SEQUENCE [LARGE SCALE GENOMIC DNA]</scope>
    <source>
        <strain evidence="19">XA(T)</strain>
    </source>
</reference>
<feature type="binding site" evidence="17">
    <location>
        <position position="81"/>
    </location>
    <ligand>
        <name>Zn(2+)</name>
        <dbReference type="ChEBI" id="CHEBI:29105"/>
        <note>catalytic</note>
    </ligand>
</feature>
<dbReference type="EC" id="3.5.4.26" evidence="14"/>
<dbReference type="Pfam" id="PF00383">
    <property type="entry name" value="dCMP_cyt_deam_1"/>
    <property type="match status" value="1"/>
</dbReference>
<feature type="binding site" evidence="16">
    <location>
        <begin position="273"/>
        <end position="279"/>
    </location>
    <ligand>
        <name>NADP(+)</name>
        <dbReference type="ChEBI" id="CHEBI:58349"/>
    </ligand>
</feature>
<evidence type="ECO:0000256" key="12">
    <source>
        <dbReference type="ARBA" id="ARBA00049861"/>
    </source>
</evidence>
<dbReference type="PANTHER" id="PTHR38011">
    <property type="entry name" value="DIHYDROFOLATE REDUCTASE FAMILY PROTEIN (AFU_ORTHOLOGUE AFUA_8G06820)"/>
    <property type="match status" value="1"/>
</dbReference>
<evidence type="ECO:0000256" key="10">
    <source>
        <dbReference type="ARBA" id="ARBA00023002"/>
    </source>
</evidence>
<dbReference type="PIRSF" id="PIRSF006769">
    <property type="entry name" value="RibD"/>
    <property type="match status" value="1"/>
</dbReference>
<evidence type="ECO:0000256" key="1">
    <source>
        <dbReference type="ARBA" id="ARBA00002151"/>
    </source>
</evidence>
<dbReference type="InterPro" id="IPR024072">
    <property type="entry name" value="DHFR-like_dom_sf"/>
</dbReference>
<dbReference type="InterPro" id="IPR002734">
    <property type="entry name" value="RibDG_C"/>
</dbReference>
<dbReference type="InterPro" id="IPR004794">
    <property type="entry name" value="Eubact_RibD"/>
</dbReference>
<evidence type="ECO:0000256" key="15">
    <source>
        <dbReference type="PIRSR" id="PIRSR006769-1"/>
    </source>
</evidence>
<feature type="binding site" evidence="16">
    <location>
        <position position="205"/>
    </location>
    <ligand>
        <name>NADP(+)</name>
        <dbReference type="ChEBI" id="CHEBI:58349"/>
    </ligand>
</feature>
<dbReference type="UniPathway" id="UPA00275">
    <property type="reaction ID" value="UER00401"/>
</dbReference>
<sequence>MTATAPETAAMRRALELALLGPRAGVNPQVGCVLLAPDGRVLAEGWHHGAGTPHAEVDALSHLAESADARGATAVVTLEPCNHHGRTGPCSQALIDAGVSRVLYAVPDPGEASAGGGERMRAAGLDVESGLLRDEAEEAIRPWLTAMRLRRPFVTVKWASSLDGRAAAADGSSRWITGPAARDDVHRRRSEHDAIVVGTGTVLADDPALTARSARGLLEHQPVPVVIGTRPVPPGAAVRRHPHPLRVHATHDLGAVLASLFDDGVRSVFVEGGPTLASAFLRAGLADEIVAYVAPTLLGGPVVALGDLGVPTIDRQRRLRLTSVDLLGDDLRLVARPRASDTDPHLVDTTTTTTTKEL</sequence>
<keyword evidence="6 14" id="KW-0686">Riboflavin biosynthesis</keyword>
<evidence type="ECO:0000256" key="16">
    <source>
        <dbReference type="PIRSR" id="PIRSR006769-2"/>
    </source>
</evidence>
<feature type="binding site" evidence="16">
    <location>
        <position position="212"/>
    </location>
    <ligand>
        <name>substrate</name>
    </ligand>
</feature>
<evidence type="ECO:0000256" key="14">
    <source>
        <dbReference type="PIRNR" id="PIRNR006769"/>
    </source>
</evidence>
<keyword evidence="11" id="KW-0511">Multifunctional enzyme</keyword>
<keyword evidence="9 14" id="KW-0521">NADP</keyword>
<feature type="binding site" evidence="16">
    <location>
        <position position="229"/>
    </location>
    <ligand>
        <name>NADP(+)</name>
        <dbReference type="ChEBI" id="CHEBI:58349"/>
    </ligand>
</feature>
<dbReference type="Pfam" id="PF01872">
    <property type="entry name" value="RibD_C"/>
    <property type="match status" value="1"/>
</dbReference>
<dbReference type="InterPro" id="IPR050765">
    <property type="entry name" value="Riboflavin_Biosynth_HTPR"/>
</dbReference>
<gene>
    <name evidence="18" type="ORF">B5808_13120</name>
</gene>
<evidence type="ECO:0000256" key="13">
    <source>
        <dbReference type="ARBA" id="ARBA00049886"/>
    </source>
</evidence>
<keyword evidence="14" id="KW-0378">Hydrolase</keyword>
<feature type="active site" description="Proton donor" evidence="15">
    <location>
        <position position="56"/>
    </location>
</feature>
<keyword evidence="8 14" id="KW-0862">Zinc</keyword>
<feature type="binding site" evidence="16">
    <location>
        <position position="159"/>
    </location>
    <ligand>
        <name>NADP(+)</name>
        <dbReference type="ChEBI" id="CHEBI:58349"/>
    </ligand>
</feature>
<dbReference type="KEGG" id="cphy:B5808_13120"/>
<dbReference type="Gene3D" id="3.40.430.10">
    <property type="entry name" value="Dihydrofolate Reductase, subunit A"/>
    <property type="match status" value="1"/>
</dbReference>
<evidence type="ECO:0000313" key="19">
    <source>
        <dbReference type="Proteomes" id="UP000192775"/>
    </source>
</evidence>
<evidence type="ECO:0000256" key="7">
    <source>
        <dbReference type="ARBA" id="ARBA00022723"/>
    </source>
</evidence>
<dbReference type="AlphaFoldDB" id="A0A1X9LP46"/>
<evidence type="ECO:0000256" key="6">
    <source>
        <dbReference type="ARBA" id="ARBA00022619"/>
    </source>
</evidence>
<dbReference type="PANTHER" id="PTHR38011:SF7">
    <property type="entry name" value="2,5-DIAMINO-6-RIBOSYLAMINO-4(3H)-PYRIMIDINONE 5'-PHOSPHATE REDUCTASE"/>
    <property type="match status" value="1"/>
</dbReference>
<feature type="binding site" evidence="16">
    <location>
        <position position="271"/>
    </location>
    <ligand>
        <name>substrate</name>
    </ligand>
</feature>
<evidence type="ECO:0000256" key="2">
    <source>
        <dbReference type="ARBA" id="ARBA00004882"/>
    </source>
</evidence>
<dbReference type="PROSITE" id="PS51747">
    <property type="entry name" value="CYT_DCMP_DEAMINASES_2"/>
    <property type="match status" value="1"/>
</dbReference>
<name>A0A1X9LP46_9MICO</name>
<dbReference type="NCBIfam" id="TIGR00326">
    <property type="entry name" value="eubact_ribD"/>
    <property type="match status" value="1"/>
</dbReference>
<evidence type="ECO:0000256" key="5">
    <source>
        <dbReference type="ARBA" id="ARBA00007417"/>
    </source>
</evidence>
<dbReference type="Proteomes" id="UP000192775">
    <property type="component" value="Chromosome"/>
</dbReference>
<dbReference type="InterPro" id="IPR016192">
    <property type="entry name" value="APOBEC/CMP_deaminase_Zn-bd"/>
</dbReference>
<dbReference type="PROSITE" id="PS00903">
    <property type="entry name" value="CYT_DCMP_DEAMINASES_1"/>
    <property type="match status" value="1"/>
</dbReference>
<evidence type="ECO:0000313" key="18">
    <source>
        <dbReference type="EMBL" id="ARJ06058.1"/>
    </source>
</evidence>
<comment type="function">
    <text evidence="1 14">Converts 2,5-diamino-6-(ribosylamino)-4(3h)-pyrimidinone 5'-phosphate into 5-amino-6-(ribosylamino)-2,4(1h,3h)-pyrimidinedione 5'-phosphate.</text>
</comment>
<dbReference type="EMBL" id="CP020715">
    <property type="protein sequence ID" value="ARJ06058.1"/>
    <property type="molecule type" value="Genomic_DNA"/>
</dbReference>
<evidence type="ECO:0000256" key="4">
    <source>
        <dbReference type="ARBA" id="ARBA00005259"/>
    </source>
</evidence>
<evidence type="ECO:0000256" key="3">
    <source>
        <dbReference type="ARBA" id="ARBA00004910"/>
    </source>
</evidence>
<dbReference type="InterPro" id="IPR016193">
    <property type="entry name" value="Cytidine_deaminase-like"/>
</dbReference>
<dbReference type="InterPro" id="IPR002125">
    <property type="entry name" value="CMP_dCMP_dom"/>
</dbReference>
<dbReference type="SUPFAM" id="SSF53597">
    <property type="entry name" value="Dihydrofolate reductase-like"/>
    <property type="match status" value="1"/>
</dbReference>
<proteinExistence type="inferred from homology"/>
<evidence type="ECO:0000256" key="9">
    <source>
        <dbReference type="ARBA" id="ARBA00022857"/>
    </source>
</evidence>
<feature type="binding site" evidence="17">
    <location>
        <position position="90"/>
    </location>
    <ligand>
        <name>Zn(2+)</name>
        <dbReference type="ChEBI" id="CHEBI:29105"/>
        <note>catalytic</note>
    </ligand>
</feature>
<feature type="binding site" evidence="16">
    <location>
        <position position="175"/>
    </location>
    <ligand>
        <name>NADP(+)</name>
        <dbReference type="ChEBI" id="CHEBI:58349"/>
    </ligand>
</feature>
<organism evidence="18 19">
    <name type="scientific">Cnuibacter physcomitrellae</name>
    <dbReference type="NCBI Taxonomy" id="1619308"/>
    <lineage>
        <taxon>Bacteria</taxon>
        <taxon>Bacillati</taxon>
        <taxon>Actinomycetota</taxon>
        <taxon>Actinomycetes</taxon>
        <taxon>Micrococcales</taxon>
        <taxon>Microbacteriaceae</taxon>
        <taxon>Cnuibacter</taxon>
    </lineage>
</organism>